<evidence type="ECO:0000259" key="2">
    <source>
        <dbReference type="SMART" id="SM00862"/>
    </source>
</evidence>
<evidence type="ECO:0000313" key="3">
    <source>
        <dbReference type="EMBL" id="MBW8485625.1"/>
    </source>
</evidence>
<comment type="caution">
    <text evidence="3">The sequence shown here is derived from an EMBL/GenBank/DDBJ whole genome shotgun (WGS) entry which is preliminary data.</text>
</comment>
<evidence type="ECO:0000313" key="4">
    <source>
        <dbReference type="Proteomes" id="UP000774570"/>
    </source>
</evidence>
<dbReference type="SMART" id="SM00862">
    <property type="entry name" value="Trans_reg_C"/>
    <property type="match status" value="1"/>
</dbReference>
<protein>
    <submittedName>
        <fullName evidence="3">GAF domain-containing protein</fullName>
    </submittedName>
</protein>
<dbReference type="InterPro" id="IPR029016">
    <property type="entry name" value="GAF-like_dom_sf"/>
</dbReference>
<dbReference type="RefSeq" id="WP_220168862.1">
    <property type="nucleotide sequence ID" value="NZ_JAIBOA010000017.1"/>
</dbReference>
<dbReference type="InterPro" id="IPR003018">
    <property type="entry name" value="GAF"/>
</dbReference>
<gene>
    <name evidence="3" type="ORF">K1Y72_24810</name>
</gene>
<proteinExistence type="predicted"/>
<dbReference type="Pfam" id="PF01590">
    <property type="entry name" value="GAF"/>
    <property type="match status" value="1"/>
</dbReference>
<evidence type="ECO:0000256" key="1">
    <source>
        <dbReference type="ARBA" id="ARBA00023125"/>
    </source>
</evidence>
<feature type="domain" description="OmpR/PhoB-type" evidence="2">
    <location>
        <begin position="320"/>
        <end position="384"/>
    </location>
</feature>
<name>A0ABS7G0A8_9ACTN</name>
<dbReference type="Gene3D" id="3.30.450.40">
    <property type="match status" value="1"/>
</dbReference>
<reference evidence="3 4" key="1">
    <citation type="submission" date="2021-07" db="EMBL/GenBank/DDBJ databases">
        <title>Actinomadura sp. PM05-2 isolated from lichen.</title>
        <authorList>
            <person name="Somphong A."/>
            <person name="Phongsopitanun W."/>
            <person name="Tanasupawat S."/>
            <person name="Peongsungnone V."/>
        </authorList>
    </citation>
    <scope>NUCLEOTIDE SEQUENCE [LARGE SCALE GENOMIC DNA]</scope>
    <source>
        <strain evidence="3 4">PM05-2</strain>
    </source>
</reference>
<sequence length="495" mass="52039">MPEQAPVQPHTCADPVRLRGALAGAHERGYPAPERDGTVRGAIRDSWHRSRRGGDLDALAAAPLVLGADALAAARRAHPLAGELPVLRGLLGDVAGDGATVMVVTDGAGHVLWSEGSARARGAAEGIGLAEGTCWSETVVGTNGIGTPLAARRPEYVYAAEHAAGFLHRWSCAGAPVTDPDTGTVVGCLDVSGVSEKLHPAAVRLVQAAARLAEARLEVRLQREDERLRERYARHLAGGTGLLVTPTGRVVLAEPARWRGHRLSAPAPGRRITLPGGLTAVAEPLGEVFLLRPGTAPGVPRHRLTLRLLGDGPPAALLDGRRVPLSGRRAEILTLLALHPEGLSAGRLASHLYGDEGSPITVRAEIHRLRAHLGELLRARPYRLDCDVDADLLAVRRRLDDGDVRGAAALCAGELLPLSDAPGIRAERDELNVRLRRRVLDDGGTETLWAFAQNGIGDADAEVLARLAGGLPAGDPRRAAVAARAARLDDPGDAL</sequence>
<organism evidence="3 4">
    <name type="scientific">Actinomadura parmotrematis</name>
    <dbReference type="NCBI Taxonomy" id="2864039"/>
    <lineage>
        <taxon>Bacteria</taxon>
        <taxon>Bacillati</taxon>
        <taxon>Actinomycetota</taxon>
        <taxon>Actinomycetes</taxon>
        <taxon>Streptosporangiales</taxon>
        <taxon>Thermomonosporaceae</taxon>
        <taxon>Actinomadura</taxon>
    </lineage>
</organism>
<dbReference type="EMBL" id="JAIBOA010000017">
    <property type="protein sequence ID" value="MBW8485625.1"/>
    <property type="molecule type" value="Genomic_DNA"/>
</dbReference>
<keyword evidence="1" id="KW-0238">DNA-binding</keyword>
<dbReference type="InterPro" id="IPR001867">
    <property type="entry name" value="OmpR/PhoB-type_DNA-bd"/>
</dbReference>
<keyword evidence="4" id="KW-1185">Reference proteome</keyword>
<dbReference type="Proteomes" id="UP000774570">
    <property type="component" value="Unassembled WGS sequence"/>
</dbReference>
<accession>A0ABS7G0A8</accession>